<feature type="transmembrane region" description="Helical" evidence="1">
    <location>
        <begin position="155"/>
        <end position="177"/>
    </location>
</feature>
<gene>
    <name evidence="2" type="ORF">A2954_04015</name>
</gene>
<protein>
    <submittedName>
        <fullName evidence="2">Uncharacterized protein</fullName>
    </submittedName>
</protein>
<feature type="transmembrane region" description="Helical" evidence="1">
    <location>
        <begin position="189"/>
        <end position="211"/>
    </location>
</feature>
<name>A0A1F7IFL5_9BACT</name>
<feature type="transmembrane region" description="Helical" evidence="1">
    <location>
        <begin position="375"/>
        <end position="393"/>
    </location>
</feature>
<keyword evidence="1" id="KW-0472">Membrane</keyword>
<keyword evidence="1" id="KW-1133">Transmembrane helix</keyword>
<evidence type="ECO:0000313" key="2">
    <source>
        <dbReference type="EMBL" id="OGK42152.1"/>
    </source>
</evidence>
<evidence type="ECO:0000256" key="1">
    <source>
        <dbReference type="SAM" id="Phobius"/>
    </source>
</evidence>
<accession>A0A1F7IFL5</accession>
<dbReference type="STRING" id="1802056.A2954_04015"/>
<feature type="transmembrane region" description="Helical" evidence="1">
    <location>
        <begin position="316"/>
        <end position="336"/>
    </location>
</feature>
<dbReference type="EMBL" id="MGAG01000003">
    <property type="protein sequence ID" value="OGK42152.1"/>
    <property type="molecule type" value="Genomic_DNA"/>
</dbReference>
<proteinExistence type="predicted"/>
<reference evidence="2 3" key="1">
    <citation type="journal article" date="2016" name="Nat. Commun.">
        <title>Thousands of microbial genomes shed light on interconnected biogeochemical processes in an aquifer system.</title>
        <authorList>
            <person name="Anantharaman K."/>
            <person name="Brown C.T."/>
            <person name="Hug L.A."/>
            <person name="Sharon I."/>
            <person name="Castelle C.J."/>
            <person name="Probst A.J."/>
            <person name="Thomas B.C."/>
            <person name="Singh A."/>
            <person name="Wilkins M.J."/>
            <person name="Karaoz U."/>
            <person name="Brodie E.L."/>
            <person name="Williams K.H."/>
            <person name="Hubbard S.S."/>
            <person name="Banfield J.F."/>
        </authorList>
    </citation>
    <scope>NUCLEOTIDE SEQUENCE [LARGE SCALE GENOMIC DNA]</scope>
</reference>
<feature type="transmembrane region" description="Helical" evidence="1">
    <location>
        <begin position="342"/>
        <end position="363"/>
    </location>
</feature>
<keyword evidence="1" id="KW-0812">Transmembrane</keyword>
<organism evidence="2 3">
    <name type="scientific">Candidatus Roizmanbacteria bacterium RIFCSPLOWO2_01_FULL_37_12</name>
    <dbReference type="NCBI Taxonomy" id="1802056"/>
    <lineage>
        <taxon>Bacteria</taxon>
        <taxon>Candidatus Roizmaniibacteriota</taxon>
    </lineage>
</organism>
<dbReference type="Proteomes" id="UP000177698">
    <property type="component" value="Unassembled WGS sequence"/>
</dbReference>
<sequence length="400" mass="46582">MNKIFLLLLVTVCILQIHNLLSFPTSRGFDALNHRDYISFIKTEKRIPLPSEGWELYQPPLYYLIASIFPNTTQVKLIGFITWIILTIFSYYFYKKVFKDSSLAYLGAVIITSLPVVLYLTPTISNEFFSGVMISLTLIYYLLNINNLKQNSKIFLGILIGLSLLAKATAFVLLLSICLSEFWPQRKKLINALKLLILPLSVAILISGWFYGRNLILYKNPFISSVDFPRFQDRQKPTGRNLKFFTDLTGFSKMDLYKSHHYSLLPGTYFSWFYDGHNVLLPVQEYSKKGILLMVFTIPIFFISVFGYFKEIKNISVNNLLFIIYPLFLFISYILYNLKIPLYSTVKGSFLVSLVVPFGYFFLRGIEEYKSKMPFILSYLILYIGIVILNFWINPTWYKQ</sequence>
<feature type="transmembrane region" description="Helical" evidence="1">
    <location>
        <begin position="127"/>
        <end position="143"/>
    </location>
</feature>
<comment type="caution">
    <text evidence="2">The sequence shown here is derived from an EMBL/GenBank/DDBJ whole genome shotgun (WGS) entry which is preliminary data.</text>
</comment>
<dbReference type="AlphaFoldDB" id="A0A1F7IFL5"/>
<feature type="transmembrane region" description="Helical" evidence="1">
    <location>
        <begin position="290"/>
        <end position="309"/>
    </location>
</feature>
<feature type="transmembrane region" description="Helical" evidence="1">
    <location>
        <begin position="103"/>
        <end position="121"/>
    </location>
</feature>
<feature type="transmembrane region" description="Helical" evidence="1">
    <location>
        <begin position="77"/>
        <end position="94"/>
    </location>
</feature>
<evidence type="ECO:0000313" key="3">
    <source>
        <dbReference type="Proteomes" id="UP000177698"/>
    </source>
</evidence>